<reference evidence="4 5" key="1">
    <citation type="submission" date="2018-12" db="EMBL/GenBank/DDBJ databases">
        <authorList>
            <consortium name="Pathogen Informatics"/>
        </authorList>
    </citation>
    <scope>NUCLEOTIDE SEQUENCE [LARGE SCALE GENOMIC DNA]</scope>
    <source>
        <strain evidence="4 5">NCTC11214</strain>
    </source>
</reference>
<name>A0A447KTI6_SEROD</name>
<organism evidence="4 5">
    <name type="scientific">Serratia odorifera</name>
    <dbReference type="NCBI Taxonomy" id="618"/>
    <lineage>
        <taxon>Bacteria</taxon>
        <taxon>Pseudomonadati</taxon>
        <taxon>Pseudomonadota</taxon>
        <taxon>Gammaproteobacteria</taxon>
        <taxon>Enterobacterales</taxon>
        <taxon>Yersiniaceae</taxon>
        <taxon>Serratia</taxon>
    </lineage>
</organism>
<dbReference type="EMBL" id="LR134117">
    <property type="protein sequence ID" value="VDZ59243.1"/>
    <property type="molecule type" value="Genomic_DNA"/>
</dbReference>
<dbReference type="PANTHER" id="PTHR35936">
    <property type="entry name" value="MEMBRANE-BOUND LYTIC MUREIN TRANSGLYCOSYLASE F"/>
    <property type="match status" value="1"/>
</dbReference>
<dbReference type="GO" id="GO:0008933">
    <property type="term" value="F:peptidoglycan lytic transglycosylase activity"/>
    <property type="evidence" value="ECO:0007669"/>
    <property type="project" value="TreeGrafter"/>
</dbReference>
<dbReference type="KEGG" id="sof:NCTC11214_03009"/>
<protein>
    <submittedName>
        <fullName evidence="4">Membrane-bound lytic murein transglycosylase F</fullName>
        <ecNumber evidence="4">4.2.2.-</ecNumber>
    </submittedName>
</protein>
<feature type="domain" description="Solute-binding protein family 3/N-terminal" evidence="3">
    <location>
        <begin position="46"/>
        <end position="130"/>
    </location>
</feature>
<dbReference type="SUPFAM" id="SSF53850">
    <property type="entry name" value="Periplasmic binding protein-like II"/>
    <property type="match status" value="1"/>
</dbReference>
<proteinExistence type="inferred from homology"/>
<dbReference type="Gene3D" id="3.40.190.10">
    <property type="entry name" value="Periplasmic binding protein-like II"/>
    <property type="match status" value="1"/>
</dbReference>
<accession>A0A447KTI6</accession>
<evidence type="ECO:0000256" key="1">
    <source>
        <dbReference type="ARBA" id="ARBA00010333"/>
    </source>
</evidence>
<dbReference type="PANTHER" id="PTHR35936:SF32">
    <property type="entry name" value="MEMBRANE-BOUND LYTIC MUREIN TRANSGLYCOSYLASE F"/>
    <property type="match status" value="1"/>
</dbReference>
<evidence type="ECO:0000313" key="4">
    <source>
        <dbReference type="EMBL" id="VDZ59243.1"/>
    </source>
</evidence>
<dbReference type="Proteomes" id="UP000281391">
    <property type="component" value="Chromosome"/>
</dbReference>
<dbReference type="GO" id="GO:0009253">
    <property type="term" value="P:peptidoglycan catabolic process"/>
    <property type="evidence" value="ECO:0007669"/>
    <property type="project" value="TreeGrafter"/>
</dbReference>
<sequence length="162" mass="18025">MKRLKINYILVGTVTLLLALALWPNIPWRGGQDGQLAEIKSRGELRVSTLNSPLTYFTTPQGPSGLDYELAKRFANYLGVKLVVLPHQNINDLFDDLDDDNADILAAGLIYNQDRLSRARTGPAYYSVPSSWCIALAARGRKTSPISKARWQWLPALPTSAR</sequence>
<dbReference type="AlphaFoldDB" id="A0A447KTI6"/>
<gene>
    <name evidence="4" type="primary">mltF_3</name>
    <name evidence="4" type="ORF">NCTC11214_03009</name>
</gene>
<keyword evidence="4" id="KW-0456">Lyase</keyword>
<dbReference type="GO" id="GO:0009279">
    <property type="term" value="C:cell outer membrane"/>
    <property type="evidence" value="ECO:0007669"/>
    <property type="project" value="TreeGrafter"/>
</dbReference>
<dbReference type="EC" id="4.2.2.-" evidence="4"/>
<evidence type="ECO:0000313" key="5">
    <source>
        <dbReference type="Proteomes" id="UP000281391"/>
    </source>
</evidence>
<evidence type="ECO:0000256" key="2">
    <source>
        <dbReference type="ARBA" id="ARBA00022729"/>
    </source>
</evidence>
<dbReference type="InterPro" id="IPR001638">
    <property type="entry name" value="Solute-binding_3/MltF_N"/>
</dbReference>
<evidence type="ECO:0000259" key="3">
    <source>
        <dbReference type="Pfam" id="PF00497"/>
    </source>
</evidence>
<comment type="similarity">
    <text evidence="1">Belongs to the bacterial solute-binding protein 3 family.</text>
</comment>
<dbReference type="Pfam" id="PF00497">
    <property type="entry name" value="SBP_bac_3"/>
    <property type="match status" value="1"/>
</dbReference>
<keyword evidence="2" id="KW-0732">Signal</keyword>